<dbReference type="KEGG" id="pfla:Pflav_045770"/>
<gene>
    <name evidence="2" type="ORF">Pflav_045770</name>
</gene>
<accession>A0A6F8XWJ8</accession>
<dbReference type="GO" id="GO:0046872">
    <property type="term" value="F:metal ion binding"/>
    <property type="evidence" value="ECO:0007669"/>
    <property type="project" value="InterPro"/>
</dbReference>
<evidence type="ECO:0000259" key="1">
    <source>
        <dbReference type="Pfam" id="PF11716"/>
    </source>
</evidence>
<dbReference type="RefSeq" id="WP_173037763.1">
    <property type="nucleotide sequence ID" value="NZ_AP022870.1"/>
</dbReference>
<evidence type="ECO:0000313" key="2">
    <source>
        <dbReference type="EMBL" id="BCB78167.1"/>
    </source>
</evidence>
<proteinExistence type="predicted"/>
<dbReference type="Gene3D" id="1.20.120.450">
    <property type="entry name" value="dinb family like domain"/>
    <property type="match status" value="1"/>
</dbReference>
<dbReference type="NCBIfam" id="TIGR03083">
    <property type="entry name" value="maleylpyruvate isomerase family mycothiol-dependent enzyme"/>
    <property type="match status" value="1"/>
</dbReference>
<dbReference type="Pfam" id="PF11716">
    <property type="entry name" value="MDMPI_N"/>
    <property type="match status" value="1"/>
</dbReference>
<feature type="domain" description="Mycothiol-dependent maleylpyruvate isomerase metal-binding" evidence="1">
    <location>
        <begin position="12"/>
        <end position="114"/>
    </location>
</feature>
<keyword evidence="3" id="KW-1185">Reference proteome</keyword>
<name>A0A6F8XWJ8_9ACTN</name>
<organism evidence="2 3">
    <name type="scientific">Phytohabitans flavus</name>
    <dbReference type="NCBI Taxonomy" id="1076124"/>
    <lineage>
        <taxon>Bacteria</taxon>
        <taxon>Bacillati</taxon>
        <taxon>Actinomycetota</taxon>
        <taxon>Actinomycetes</taxon>
        <taxon>Micromonosporales</taxon>
        <taxon>Micromonosporaceae</taxon>
    </lineage>
</organism>
<dbReference type="EMBL" id="AP022870">
    <property type="protein sequence ID" value="BCB78167.1"/>
    <property type="molecule type" value="Genomic_DNA"/>
</dbReference>
<dbReference type="Proteomes" id="UP000502508">
    <property type="component" value="Chromosome"/>
</dbReference>
<dbReference type="InterPro" id="IPR024344">
    <property type="entry name" value="MDMPI_metal-binding"/>
</dbReference>
<dbReference type="InterPro" id="IPR034660">
    <property type="entry name" value="DinB/YfiT-like"/>
</dbReference>
<dbReference type="SUPFAM" id="SSF109854">
    <property type="entry name" value="DinB/YfiT-like putative metalloenzymes"/>
    <property type="match status" value="1"/>
</dbReference>
<dbReference type="AlphaFoldDB" id="A0A6F8XWJ8"/>
<evidence type="ECO:0000313" key="3">
    <source>
        <dbReference type="Proteomes" id="UP000502508"/>
    </source>
</evidence>
<reference evidence="2 3" key="2">
    <citation type="submission" date="2020-03" db="EMBL/GenBank/DDBJ databases">
        <authorList>
            <person name="Ichikawa N."/>
            <person name="Kimura A."/>
            <person name="Kitahashi Y."/>
            <person name="Uohara A."/>
        </authorList>
    </citation>
    <scope>NUCLEOTIDE SEQUENCE [LARGE SCALE GENOMIC DNA]</scope>
    <source>
        <strain evidence="2 3">NBRC 107702</strain>
    </source>
</reference>
<protein>
    <recommendedName>
        <fullName evidence="1">Mycothiol-dependent maleylpyruvate isomerase metal-binding domain-containing protein</fullName>
    </recommendedName>
</protein>
<dbReference type="InterPro" id="IPR017517">
    <property type="entry name" value="Maleyloyr_isom"/>
</dbReference>
<sequence>MDREEVWRAVERERYAVIGLLEDLTPEEWERPSLCTGWRVREVAAHLTMQNNIGPLNPLGDVIRALGNFNRMTDATARRRAAAPPERIVADLRAIAGSRRLGIGMNPRDALLDTLTHGQDIAIPLGRSHPMPLQPTRTAAERVWVMGFPFGAKRRLRGFRLTATDVDWARGDGMEVRGPIGALLLVVAGRTAAGLAGCTGDGVDELRHRTTVPR</sequence>
<reference evidence="2 3" key="1">
    <citation type="submission" date="2020-03" db="EMBL/GenBank/DDBJ databases">
        <title>Whole genome shotgun sequence of Phytohabitans flavus NBRC 107702.</title>
        <authorList>
            <person name="Komaki H."/>
            <person name="Tamura T."/>
        </authorList>
    </citation>
    <scope>NUCLEOTIDE SEQUENCE [LARGE SCALE GENOMIC DNA]</scope>
    <source>
        <strain evidence="2 3">NBRC 107702</strain>
    </source>
</reference>